<protein>
    <submittedName>
        <fullName evidence="2">TIGR03086 family metal-binding protein</fullName>
    </submittedName>
</protein>
<evidence type="ECO:0000313" key="3">
    <source>
        <dbReference type="Proteomes" id="UP001501586"/>
    </source>
</evidence>
<name>A0ABP8EJ67_9MICO</name>
<gene>
    <name evidence="2" type="ORF">GCM10022261_15140</name>
</gene>
<dbReference type="EMBL" id="BAABAZ010000005">
    <property type="protein sequence ID" value="GAA4283983.1"/>
    <property type="molecule type" value="Genomic_DNA"/>
</dbReference>
<dbReference type="SUPFAM" id="SSF109854">
    <property type="entry name" value="DinB/YfiT-like putative metalloenzymes"/>
    <property type="match status" value="1"/>
</dbReference>
<dbReference type="Proteomes" id="UP001501586">
    <property type="component" value="Unassembled WGS sequence"/>
</dbReference>
<comment type="caution">
    <text evidence="2">The sequence shown here is derived from an EMBL/GenBank/DDBJ whole genome shotgun (WGS) entry which is preliminary data.</text>
</comment>
<dbReference type="InterPro" id="IPR024344">
    <property type="entry name" value="MDMPI_metal-binding"/>
</dbReference>
<dbReference type="Pfam" id="PF11716">
    <property type="entry name" value="MDMPI_N"/>
    <property type="match status" value="1"/>
</dbReference>
<dbReference type="InterPro" id="IPR017520">
    <property type="entry name" value="CHP03086"/>
</dbReference>
<accession>A0ABP8EJ67</accession>
<reference evidence="3" key="1">
    <citation type="journal article" date="2019" name="Int. J. Syst. Evol. Microbiol.">
        <title>The Global Catalogue of Microorganisms (GCM) 10K type strain sequencing project: providing services to taxonomists for standard genome sequencing and annotation.</title>
        <authorList>
            <consortium name="The Broad Institute Genomics Platform"/>
            <consortium name="The Broad Institute Genome Sequencing Center for Infectious Disease"/>
            <person name="Wu L."/>
            <person name="Ma J."/>
        </authorList>
    </citation>
    <scope>NUCLEOTIDE SEQUENCE [LARGE SCALE GENOMIC DNA]</scope>
    <source>
        <strain evidence="3">JCM 17458</strain>
    </source>
</reference>
<feature type="domain" description="Mycothiol-dependent maleylpyruvate isomerase metal-binding" evidence="1">
    <location>
        <begin position="12"/>
        <end position="128"/>
    </location>
</feature>
<proteinExistence type="predicted"/>
<organism evidence="2 3">
    <name type="scientific">Brevibacterium daeguense</name>
    <dbReference type="NCBI Taxonomy" id="909936"/>
    <lineage>
        <taxon>Bacteria</taxon>
        <taxon>Bacillati</taxon>
        <taxon>Actinomycetota</taxon>
        <taxon>Actinomycetes</taxon>
        <taxon>Micrococcales</taxon>
        <taxon>Brevibacteriaceae</taxon>
        <taxon>Brevibacterium</taxon>
    </lineage>
</organism>
<dbReference type="Gene3D" id="1.20.120.450">
    <property type="entry name" value="dinb family like domain"/>
    <property type="match status" value="1"/>
</dbReference>
<dbReference type="InterPro" id="IPR034660">
    <property type="entry name" value="DinB/YfiT-like"/>
</dbReference>
<dbReference type="InterPro" id="IPR017517">
    <property type="entry name" value="Maleyloyr_isom"/>
</dbReference>
<dbReference type="NCBIfam" id="TIGR03083">
    <property type="entry name" value="maleylpyruvate isomerase family mycothiol-dependent enzyme"/>
    <property type="match status" value="1"/>
</dbReference>
<keyword evidence="3" id="KW-1185">Reference proteome</keyword>
<evidence type="ECO:0000259" key="1">
    <source>
        <dbReference type="Pfam" id="PF11716"/>
    </source>
</evidence>
<dbReference type="RefSeq" id="WP_236864060.1">
    <property type="nucleotide sequence ID" value="NZ_BAABAZ010000005.1"/>
</dbReference>
<evidence type="ECO:0000313" key="2">
    <source>
        <dbReference type="EMBL" id="GAA4283983.1"/>
    </source>
</evidence>
<sequence>MIDLTPQATLVSELILGISDDRLGDPTPCEAMPVRLLVAHILGLAVAFRDAAQKIDGPTTSTPPDPAGLALPDDWREQIPLRLTELADAWDNQAAWQGTTQAGGLTMPAGDAGLVALDELVLHGWDLAVATSRPYAVEPAALDAVEQFVSAVPDDPDARAGLFGPVVAVDADASRLDRVLGLAGRDPRWTASRSRRAT</sequence>
<dbReference type="NCBIfam" id="TIGR03086">
    <property type="entry name" value="TIGR03086 family metal-binding protein"/>
    <property type="match status" value="1"/>
</dbReference>